<keyword evidence="2" id="KW-1185">Reference proteome</keyword>
<proteinExistence type="predicted"/>
<sequence length="678" mass="77805">MMINQQGAFVMGSYTVQSMLKECDVKERAIDETLQKVTSVCVHQKTGNRCVLVEQLKDTQDHTTYHIEILGEEIAWTTPIQTKIRYNVQENTRFWTAWADEPYVKEQEAKVDTAAMVNGDNVEDTDAVSNWNDPLVEVPFLNRLFYYGAPYYTPEDHHIGYVPFRKDIYCISMCSVIEADHGLSFINDVNDRCLDETMEVKASGDIIFSRIHHRICSSNSLAFNMHIVKHENSWRGGMRWVTQQFSDYFNSPVQHAGDIVGCGAYSSNENNLDVDKMQKMGFKVNWKASFDFPYLGMYIPDAEKWIGFKQQETGVDNLQNYSKSMQENGFYVLNYFNVTEFGHQVQYPFQEVSPEEICWDDSSKYISQNFKEAVLYAHKEDVPFEKSGIKVKPNAPIYTWRDAIVLDPTDESYQSFLLKQARKHVDLLPASSGIAIDRMDWLRLYNFNKDDGMSFVNGQKTSSLYFGWHQVMEGLAAIFHEKGKVIYCNNHLKRLDLLKNADGLFDEFTYAGPSLNTTAILGANMAVIGWVSDNRYAREKTDDLIQRFLYMGVLPVAPIEGNDHSLRPHKGIEEKYMDYAPMFGLMVQKSWVFQGDYGKIVTGHGKMNMFKVATGYVVMIIQGSEDIEVVLKDSFYDPDIEAIMPGGVKGQLSVEKDEEYFRVKTKTQRGCVMLHIKK</sequence>
<reference evidence="1" key="1">
    <citation type="submission" date="2020-07" db="EMBL/GenBank/DDBJ databases">
        <title>Vallitalea pronyensis genome.</title>
        <authorList>
            <person name="Postec A."/>
        </authorList>
    </citation>
    <scope>NUCLEOTIDE SEQUENCE</scope>
    <source>
        <strain evidence="1">FatNI3</strain>
    </source>
</reference>
<evidence type="ECO:0000313" key="1">
    <source>
        <dbReference type="EMBL" id="QUI22257.1"/>
    </source>
</evidence>
<accession>A0A8J8SGD8</accession>
<dbReference type="RefSeq" id="WP_212697739.1">
    <property type="nucleotide sequence ID" value="NZ_CP058649.1"/>
</dbReference>
<evidence type="ECO:0000313" key="2">
    <source>
        <dbReference type="Proteomes" id="UP000683246"/>
    </source>
</evidence>
<name>A0A8J8SGD8_9FIRM</name>
<dbReference type="EMBL" id="CP058649">
    <property type="protein sequence ID" value="QUI22257.1"/>
    <property type="molecule type" value="Genomic_DNA"/>
</dbReference>
<dbReference type="AlphaFoldDB" id="A0A8J8SGD8"/>
<protein>
    <submittedName>
        <fullName evidence="1">Uncharacterized protein</fullName>
    </submittedName>
</protein>
<dbReference type="KEGG" id="vpy:HZI73_08080"/>
<gene>
    <name evidence="1" type="ORF">HZI73_08080</name>
</gene>
<organism evidence="1 2">
    <name type="scientific">Vallitalea pronyensis</name>
    <dbReference type="NCBI Taxonomy" id="1348613"/>
    <lineage>
        <taxon>Bacteria</taxon>
        <taxon>Bacillati</taxon>
        <taxon>Bacillota</taxon>
        <taxon>Clostridia</taxon>
        <taxon>Lachnospirales</taxon>
        <taxon>Vallitaleaceae</taxon>
        <taxon>Vallitalea</taxon>
    </lineage>
</organism>
<dbReference type="Proteomes" id="UP000683246">
    <property type="component" value="Chromosome"/>
</dbReference>